<sequence length="215" mass="25564">MLPKRRIKHYIFVFLFSLVLFSCKRTISDTTSDENVFRKDTIITNILANEKEKEDKITVEEKINDTELSSFLKELQVCLSQGQVTKIADTMVHYPLKDEGPLYEMLYRDIAYQDDFTTEDKPIVRKDFIKIYHQLFPKKYIVLFERLNIEKIAKEKKFEWWNKEKTTLIDFSFLSEDSFQISISFMEKDVVGGYSITYLFKKINGNILLYLVRSI</sequence>
<dbReference type="Proteomes" id="UP000217250">
    <property type="component" value="Chromosome"/>
</dbReference>
<organism evidence="1 2">
    <name type="scientific">Capnocytophaga gingivalis</name>
    <dbReference type="NCBI Taxonomy" id="1017"/>
    <lineage>
        <taxon>Bacteria</taxon>
        <taxon>Pseudomonadati</taxon>
        <taxon>Bacteroidota</taxon>
        <taxon>Flavobacteriia</taxon>
        <taxon>Flavobacteriales</taxon>
        <taxon>Flavobacteriaceae</taxon>
        <taxon>Capnocytophaga</taxon>
    </lineage>
</organism>
<proteinExistence type="predicted"/>
<dbReference type="KEGG" id="cgh:CGC50_03475"/>
<name>A0A250FMQ1_9FLAO</name>
<evidence type="ECO:0000313" key="1">
    <source>
        <dbReference type="EMBL" id="ATA86301.1"/>
    </source>
</evidence>
<protein>
    <recommendedName>
        <fullName evidence="3">Lipoprotein</fullName>
    </recommendedName>
</protein>
<evidence type="ECO:0000313" key="2">
    <source>
        <dbReference type="Proteomes" id="UP000217250"/>
    </source>
</evidence>
<evidence type="ECO:0008006" key="3">
    <source>
        <dbReference type="Google" id="ProtNLM"/>
    </source>
</evidence>
<dbReference type="GeneID" id="84807620"/>
<dbReference type="OrthoDB" id="1151517at2"/>
<dbReference type="EMBL" id="CP022386">
    <property type="protein sequence ID" value="ATA86301.1"/>
    <property type="molecule type" value="Genomic_DNA"/>
</dbReference>
<dbReference type="AlphaFoldDB" id="A0A250FMQ1"/>
<gene>
    <name evidence="1" type="ORF">CGC50_03475</name>
</gene>
<dbReference type="PROSITE" id="PS51257">
    <property type="entry name" value="PROKAR_LIPOPROTEIN"/>
    <property type="match status" value="1"/>
</dbReference>
<reference evidence="2" key="1">
    <citation type="submission" date="2017-06" db="EMBL/GenBank/DDBJ databases">
        <title>Capnocytophaga spp. assemblies.</title>
        <authorList>
            <person name="Gulvik C.A."/>
        </authorList>
    </citation>
    <scope>NUCLEOTIDE SEQUENCE [LARGE SCALE GENOMIC DNA]</scope>
    <source>
        <strain evidence="2">H1496</strain>
    </source>
</reference>
<accession>A0A250FMQ1</accession>
<dbReference type="RefSeq" id="WP_095909699.1">
    <property type="nucleotide sequence ID" value="NZ_CP022386.1"/>
</dbReference>